<dbReference type="InParanoid" id="K3ZYR5"/>
<protein>
    <submittedName>
        <fullName evidence="1">Uncharacterized protein</fullName>
    </submittedName>
</protein>
<dbReference type="Proteomes" id="UP000004995">
    <property type="component" value="Unassembled WGS sequence"/>
</dbReference>
<dbReference type="EnsemblPlants" id="KQL25364">
    <property type="protein sequence ID" value="KQL25364"/>
    <property type="gene ID" value="SETIT_031747mg"/>
</dbReference>
<sequence length="70" mass="8191">MLPAGNVYLWDSDYFTRNFHVLPRLLSPLVVHPIFLPIYECSRHFPIGSTVARIVKHQQTSWGFHLLQTK</sequence>
<reference evidence="1" key="2">
    <citation type="submission" date="2018-08" db="UniProtKB">
        <authorList>
            <consortium name="EnsemblPlants"/>
        </authorList>
    </citation>
    <scope>IDENTIFICATION</scope>
    <source>
        <strain evidence="1">Yugu1</strain>
    </source>
</reference>
<dbReference type="EMBL" id="AGNK02001195">
    <property type="status" value="NOT_ANNOTATED_CDS"/>
    <property type="molecule type" value="Genomic_DNA"/>
</dbReference>
<dbReference type="AlphaFoldDB" id="K3ZYR5"/>
<evidence type="ECO:0000313" key="1">
    <source>
        <dbReference type="EnsemblPlants" id="KQL25364"/>
    </source>
</evidence>
<dbReference type="HOGENOM" id="CLU_2762612_0_0_1"/>
<organism evidence="1 2">
    <name type="scientific">Setaria italica</name>
    <name type="common">Foxtail millet</name>
    <name type="synonym">Panicum italicum</name>
    <dbReference type="NCBI Taxonomy" id="4555"/>
    <lineage>
        <taxon>Eukaryota</taxon>
        <taxon>Viridiplantae</taxon>
        <taxon>Streptophyta</taxon>
        <taxon>Embryophyta</taxon>
        <taxon>Tracheophyta</taxon>
        <taxon>Spermatophyta</taxon>
        <taxon>Magnoliopsida</taxon>
        <taxon>Liliopsida</taxon>
        <taxon>Poales</taxon>
        <taxon>Poaceae</taxon>
        <taxon>PACMAD clade</taxon>
        <taxon>Panicoideae</taxon>
        <taxon>Panicodae</taxon>
        <taxon>Paniceae</taxon>
        <taxon>Cenchrinae</taxon>
        <taxon>Setaria</taxon>
    </lineage>
</organism>
<dbReference type="Gramene" id="KQL25364">
    <property type="protein sequence ID" value="KQL25364"/>
    <property type="gene ID" value="SETIT_031747mg"/>
</dbReference>
<proteinExistence type="predicted"/>
<name>K3ZYR5_SETIT</name>
<keyword evidence="2" id="KW-1185">Reference proteome</keyword>
<evidence type="ECO:0000313" key="2">
    <source>
        <dbReference type="Proteomes" id="UP000004995"/>
    </source>
</evidence>
<reference evidence="2" key="1">
    <citation type="journal article" date="2012" name="Nat. Biotechnol.">
        <title>Reference genome sequence of the model plant Setaria.</title>
        <authorList>
            <person name="Bennetzen J.L."/>
            <person name="Schmutz J."/>
            <person name="Wang H."/>
            <person name="Percifield R."/>
            <person name="Hawkins J."/>
            <person name="Pontaroli A.C."/>
            <person name="Estep M."/>
            <person name="Feng L."/>
            <person name="Vaughn J.N."/>
            <person name="Grimwood J."/>
            <person name="Jenkins J."/>
            <person name="Barry K."/>
            <person name="Lindquist E."/>
            <person name="Hellsten U."/>
            <person name="Deshpande S."/>
            <person name="Wang X."/>
            <person name="Wu X."/>
            <person name="Mitros T."/>
            <person name="Triplett J."/>
            <person name="Yang X."/>
            <person name="Ye C.Y."/>
            <person name="Mauro-Herrera M."/>
            <person name="Wang L."/>
            <person name="Li P."/>
            <person name="Sharma M."/>
            <person name="Sharma R."/>
            <person name="Ronald P.C."/>
            <person name="Panaud O."/>
            <person name="Kellogg E.A."/>
            <person name="Brutnell T.P."/>
            <person name="Doust A.N."/>
            <person name="Tuskan G.A."/>
            <person name="Rokhsar D."/>
            <person name="Devos K.M."/>
        </authorList>
    </citation>
    <scope>NUCLEOTIDE SEQUENCE [LARGE SCALE GENOMIC DNA]</scope>
    <source>
        <strain evidence="2">cv. Yugu1</strain>
    </source>
</reference>
<accession>K3ZYR5</accession>